<reference evidence="2" key="1">
    <citation type="journal article" date="2014" name="Int. J. Syst. Evol. Microbiol.">
        <title>Complete genome sequence of Corynebacterium casei LMG S-19264T (=DSM 44701T), isolated from a smear-ripened cheese.</title>
        <authorList>
            <consortium name="US DOE Joint Genome Institute (JGI-PGF)"/>
            <person name="Walter F."/>
            <person name="Albersmeier A."/>
            <person name="Kalinowski J."/>
            <person name="Ruckert C."/>
        </authorList>
    </citation>
    <scope>NUCLEOTIDE SEQUENCE</scope>
    <source>
        <strain evidence="2">KCTC 32182</strain>
    </source>
</reference>
<gene>
    <name evidence="2" type="ORF">GCM10011289_27390</name>
</gene>
<feature type="compositionally biased region" description="Basic and acidic residues" evidence="1">
    <location>
        <begin position="21"/>
        <end position="42"/>
    </location>
</feature>
<dbReference type="Proteomes" id="UP000645257">
    <property type="component" value="Unassembled WGS sequence"/>
</dbReference>
<keyword evidence="3" id="KW-1185">Reference proteome</keyword>
<name>A0A918UB51_9NEIS</name>
<organism evidence="2 3">
    <name type="scientific">Paludibacterium paludis</name>
    <dbReference type="NCBI Taxonomy" id="1225769"/>
    <lineage>
        <taxon>Bacteria</taxon>
        <taxon>Pseudomonadati</taxon>
        <taxon>Pseudomonadota</taxon>
        <taxon>Betaproteobacteria</taxon>
        <taxon>Neisseriales</taxon>
        <taxon>Chromobacteriaceae</taxon>
        <taxon>Paludibacterium</taxon>
    </lineage>
</organism>
<feature type="compositionally biased region" description="Basic and acidic residues" evidence="1">
    <location>
        <begin position="53"/>
        <end position="74"/>
    </location>
</feature>
<dbReference type="AlphaFoldDB" id="A0A918UB51"/>
<evidence type="ECO:0000256" key="1">
    <source>
        <dbReference type="SAM" id="MobiDB-lite"/>
    </source>
</evidence>
<evidence type="ECO:0000313" key="3">
    <source>
        <dbReference type="Proteomes" id="UP000645257"/>
    </source>
</evidence>
<proteinExistence type="predicted"/>
<comment type="caution">
    <text evidence="2">The sequence shown here is derived from an EMBL/GenBank/DDBJ whole genome shotgun (WGS) entry which is preliminary data.</text>
</comment>
<feature type="region of interest" description="Disordered" evidence="1">
    <location>
        <begin position="21"/>
        <end position="84"/>
    </location>
</feature>
<sequence>MHRRFTYRVTEAVGRIDYSHDVAPHIDKPQHADRRAGQRCDGHSALGSHHTGKRDGATPRSHGEYDQPIRDKVSHNPVPALSSLPSHQYDAYQIDYRPATVAAMPAPTSDAPRLY</sequence>
<protein>
    <submittedName>
        <fullName evidence="2">Uncharacterized protein</fullName>
    </submittedName>
</protein>
<reference evidence="2" key="2">
    <citation type="submission" date="2020-09" db="EMBL/GenBank/DDBJ databases">
        <authorList>
            <person name="Sun Q."/>
            <person name="Kim S."/>
        </authorList>
    </citation>
    <scope>NUCLEOTIDE SEQUENCE</scope>
    <source>
        <strain evidence="2">KCTC 32182</strain>
    </source>
</reference>
<accession>A0A918UB51</accession>
<dbReference type="EMBL" id="BMYX01000017">
    <property type="protein sequence ID" value="GGY22243.1"/>
    <property type="molecule type" value="Genomic_DNA"/>
</dbReference>
<evidence type="ECO:0000313" key="2">
    <source>
        <dbReference type="EMBL" id="GGY22243.1"/>
    </source>
</evidence>